<organism evidence="3 4">
    <name type="scientific">Arabis alpina</name>
    <name type="common">Alpine rock-cress</name>
    <dbReference type="NCBI Taxonomy" id="50452"/>
    <lineage>
        <taxon>Eukaryota</taxon>
        <taxon>Viridiplantae</taxon>
        <taxon>Streptophyta</taxon>
        <taxon>Embryophyta</taxon>
        <taxon>Tracheophyta</taxon>
        <taxon>Spermatophyta</taxon>
        <taxon>Magnoliopsida</taxon>
        <taxon>eudicotyledons</taxon>
        <taxon>Gunneridae</taxon>
        <taxon>Pentapetalae</taxon>
        <taxon>rosids</taxon>
        <taxon>malvids</taxon>
        <taxon>Brassicales</taxon>
        <taxon>Brassicaceae</taxon>
        <taxon>Arabideae</taxon>
        <taxon>Arabis</taxon>
    </lineage>
</organism>
<name>A0A087GSL5_ARAAL</name>
<feature type="transmembrane region" description="Helical" evidence="2">
    <location>
        <begin position="626"/>
        <end position="646"/>
    </location>
</feature>
<dbReference type="eggNOG" id="ENOG502QVNF">
    <property type="taxonomic scope" value="Eukaryota"/>
</dbReference>
<dbReference type="PANTHER" id="PTHR31860:SF5">
    <property type="entry name" value="ARGH (DUF639)"/>
    <property type="match status" value="1"/>
</dbReference>
<evidence type="ECO:0000313" key="4">
    <source>
        <dbReference type="Proteomes" id="UP000029120"/>
    </source>
</evidence>
<sequence>MKTIKHLSSIANDVVHRCSQELDLTIDKLVEEFECQWKPGTGGTYSKKFVEFCNSKVTSRVCENVLERIKDGSFTRLTFDMMLAWQQPQADDNESYSEAAGKESEDKRIQATLSPEQDDISLFYSDIMPLLADHEPSVGEDAFVYLGSIIPLPVDIINGRYTFETLTAPTGHQLHFPAYDMFVKEIYNISRCMKHLQKQAKPKGVELADDEIVLHVEGTMATQRVVRHIKETSWPGRLTLTNYALYFEAAGIINYEDALKIDLSKGNENSTKPISTGPWGAPLFDKAIICESPDFEDGIVLEFPEITSSTRRDHWLTLVNEITLMHHFLKKFNVEAPSQAWEIQSRTILGIIRLHAAREMLRISPPDPKKFLIFSLFEEVPKGDFVLEELAEISLKVGTTQNPCNASSILRNMNMEQLGNILKEEEEDTSKEKKKVIDKEEMLASLESAVNQSREEGRTIEKAKATTTELEEEGISESVVVLMELMRPFQDALPWFKQVLYWERPSHTLFVLAITILTVYKEWFGKAIAACLIWVVVKMAQARHKMVHSKSEDAVTVSTESDQTVTESIVSAQYGLIRLHQLMQHVNVTIMKLRSIYSSKASKHASMVMASMIVLASFFMVVPFKLVIIFGTIYCFIMTSSVGRYMSNDQSNRRMKEWWDSIPIVPVRVLNSSSK</sequence>
<dbReference type="OrthoDB" id="1903413at2759"/>
<accession>A0A087GSL5</accession>
<dbReference type="AlphaFoldDB" id="A0A087GSL5"/>
<keyword evidence="4" id="KW-1185">Reference proteome</keyword>
<dbReference type="Proteomes" id="UP000029120">
    <property type="component" value="Chromosome 6"/>
</dbReference>
<keyword evidence="2" id="KW-1133">Transmembrane helix</keyword>
<keyword evidence="2" id="KW-0812">Transmembrane</keyword>
<dbReference type="Pfam" id="PF04842">
    <property type="entry name" value="DUF639"/>
    <property type="match status" value="1"/>
</dbReference>
<keyword evidence="2" id="KW-0472">Membrane</keyword>
<dbReference type="PANTHER" id="PTHR31860">
    <property type="entry name" value="HEAT-INDUCIBLE TRANSCRIPTION REPRESSOR (DUF639)-RELATED"/>
    <property type="match status" value="1"/>
</dbReference>
<protein>
    <submittedName>
        <fullName evidence="3">Uncharacterized protein</fullName>
    </submittedName>
</protein>
<dbReference type="InterPro" id="IPR006927">
    <property type="entry name" value="DUF639"/>
</dbReference>
<evidence type="ECO:0000313" key="3">
    <source>
        <dbReference type="EMBL" id="KFK32867.1"/>
    </source>
</evidence>
<reference evidence="4" key="1">
    <citation type="journal article" date="2015" name="Nat. Plants">
        <title>Genome expansion of Arabis alpina linked with retrotransposition and reduced symmetric DNA methylation.</title>
        <authorList>
            <person name="Willing E.M."/>
            <person name="Rawat V."/>
            <person name="Mandakova T."/>
            <person name="Maumus F."/>
            <person name="James G.V."/>
            <person name="Nordstroem K.J."/>
            <person name="Becker C."/>
            <person name="Warthmann N."/>
            <person name="Chica C."/>
            <person name="Szarzynska B."/>
            <person name="Zytnicki M."/>
            <person name="Albani M.C."/>
            <person name="Kiefer C."/>
            <person name="Bergonzi S."/>
            <person name="Castaings L."/>
            <person name="Mateos J.L."/>
            <person name="Berns M.C."/>
            <person name="Bujdoso N."/>
            <person name="Piofczyk T."/>
            <person name="de Lorenzo L."/>
            <person name="Barrero-Sicilia C."/>
            <person name="Mateos I."/>
            <person name="Piednoel M."/>
            <person name="Hagmann J."/>
            <person name="Chen-Min-Tao R."/>
            <person name="Iglesias-Fernandez R."/>
            <person name="Schuster S.C."/>
            <person name="Alonso-Blanco C."/>
            <person name="Roudier F."/>
            <person name="Carbonero P."/>
            <person name="Paz-Ares J."/>
            <person name="Davis S.J."/>
            <person name="Pecinka A."/>
            <person name="Quesneville H."/>
            <person name="Colot V."/>
            <person name="Lysak M.A."/>
            <person name="Weigel D."/>
            <person name="Coupland G."/>
            <person name="Schneeberger K."/>
        </authorList>
    </citation>
    <scope>NUCLEOTIDE SEQUENCE [LARGE SCALE GENOMIC DNA]</scope>
    <source>
        <strain evidence="4">cv. Pajares</strain>
    </source>
</reference>
<dbReference type="Gramene" id="KFK32867">
    <property type="protein sequence ID" value="KFK32867"/>
    <property type="gene ID" value="AALP_AA6G297400"/>
</dbReference>
<evidence type="ECO:0000256" key="1">
    <source>
        <dbReference type="SAM" id="Coils"/>
    </source>
</evidence>
<feature type="coiled-coil region" evidence="1">
    <location>
        <begin position="415"/>
        <end position="456"/>
    </location>
</feature>
<dbReference type="EMBL" id="CM002874">
    <property type="protein sequence ID" value="KFK32867.1"/>
    <property type="molecule type" value="Genomic_DNA"/>
</dbReference>
<proteinExistence type="predicted"/>
<keyword evidence="1" id="KW-0175">Coiled coil</keyword>
<gene>
    <name evidence="3" type="ordered locus">AALP_Aa6g297400</name>
</gene>
<evidence type="ECO:0000256" key="2">
    <source>
        <dbReference type="SAM" id="Phobius"/>
    </source>
</evidence>